<evidence type="ECO:0000313" key="1">
    <source>
        <dbReference type="EMBL" id="GAG58445.1"/>
    </source>
</evidence>
<dbReference type="EMBL" id="BART01000899">
    <property type="protein sequence ID" value="GAG58445.1"/>
    <property type="molecule type" value="Genomic_DNA"/>
</dbReference>
<accession>X0YQD5</accession>
<comment type="caution">
    <text evidence="1">The sequence shown here is derived from an EMBL/GenBank/DDBJ whole genome shotgun (WGS) entry which is preliminary data.</text>
</comment>
<dbReference type="AlphaFoldDB" id="X0YQD5"/>
<feature type="non-terminal residue" evidence="1">
    <location>
        <position position="198"/>
    </location>
</feature>
<proteinExistence type="predicted"/>
<sequence>MKKILLIIFTIILILSVNVLAVDIDVGSPATNRDAYLNSGETYVLKENPANETGKITDVDLYTRQALSDCTIATFYVVLSNTLCARDSHYIGDVAGFSLQQFHDLNLAIEAGDHIGLYFSGGAMESDESGYAGVWHVAGDHTSGEATFTIYAGDTISLYGIGVTVEPPAPPTNVQATDGDFTDYVGISWELSDGATDY</sequence>
<protein>
    <submittedName>
        <fullName evidence="1">Uncharacterized protein</fullName>
    </submittedName>
</protein>
<reference evidence="1" key="1">
    <citation type="journal article" date="2014" name="Front. Microbiol.">
        <title>High frequency of phylogenetically diverse reductive dehalogenase-homologous genes in deep subseafloor sedimentary metagenomes.</title>
        <authorList>
            <person name="Kawai M."/>
            <person name="Futagami T."/>
            <person name="Toyoda A."/>
            <person name="Takaki Y."/>
            <person name="Nishi S."/>
            <person name="Hori S."/>
            <person name="Arai W."/>
            <person name="Tsubouchi T."/>
            <person name="Morono Y."/>
            <person name="Uchiyama I."/>
            <person name="Ito T."/>
            <person name="Fujiyama A."/>
            <person name="Inagaki F."/>
            <person name="Takami H."/>
        </authorList>
    </citation>
    <scope>NUCLEOTIDE SEQUENCE</scope>
    <source>
        <strain evidence="1">Expedition CK06-06</strain>
    </source>
</reference>
<gene>
    <name evidence="1" type="ORF">S01H4_03607</name>
</gene>
<name>X0YQD5_9ZZZZ</name>
<organism evidence="1">
    <name type="scientific">marine sediment metagenome</name>
    <dbReference type="NCBI Taxonomy" id="412755"/>
    <lineage>
        <taxon>unclassified sequences</taxon>
        <taxon>metagenomes</taxon>
        <taxon>ecological metagenomes</taxon>
    </lineage>
</organism>